<protein>
    <submittedName>
        <fullName evidence="1">Uncharacterized protein</fullName>
    </submittedName>
</protein>
<gene>
    <name evidence="1" type="ORF">DILT_LOCUS9134</name>
</gene>
<keyword evidence="2" id="KW-1185">Reference proteome</keyword>
<dbReference type="EMBL" id="UYRU01056074">
    <property type="protein sequence ID" value="VDN13303.1"/>
    <property type="molecule type" value="Genomic_DNA"/>
</dbReference>
<evidence type="ECO:0000313" key="2">
    <source>
        <dbReference type="Proteomes" id="UP000281553"/>
    </source>
</evidence>
<organism evidence="1 2">
    <name type="scientific">Dibothriocephalus latus</name>
    <name type="common">Fish tapeworm</name>
    <name type="synonym">Diphyllobothrium latum</name>
    <dbReference type="NCBI Taxonomy" id="60516"/>
    <lineage>
        <taxon>Eukaryota</taxon>
        <taxon>Metazoa</taxon>
        <taxon>Spiralia</taxon>
        <taxon>Lophotrochozoa</taxon>
        <taxon>Platyhelminthes</taxon>
        <taxon>Cestoda</taxon>
        <taxon>Eucestoda</taxon>
        <taxon>Diphyllobothriidea</taxon>
        <taxon>Diphyllobothriidae</taxon>
        <taxon>Dibothriocephalus</taxon>
    </lineage>
</organism>
<accession>A0A3P7LQQ2</accession>
<dbReference type="Proteomes" id="UP000281553">
    <property type="component" value="Unassembled WGS sequence"/>
</dbReference>
<reference evidence="1 2" key="1">
    <citation type="submission" date="2018-11" db="EMBL/GenBank/DDBJ databases">
        <authorList>
            <consortium name="Pathogen Informatics"/>
        </authorList>
    </citation>
    <scope>NUCLEOTIDE SEQUENCE [LARGE SCALE GENOMIC DNA]</scope>
</reference>
<evidence type="ECO:0000313" key="1">
    <source>
        <dbReference type="EMBL" id="VDN13303.1"/>
    </source>
</evidence>
<proteinExistence type="predicted"/>
<sequence length="157" mass="16943">MTYLQYLDSDDNLGLSADSIASLVIKYHAEAGTAQGASGGQATEQHVRLGDDQEAEGSVVNSFTPDRVAGIKVLLHDNAYVAGRRRTNSKDDGKHQCQPSFTVESTSAIAWISLLPCTLLQKMIESLLSNKCVIIYGPKGAGKLEFGRLLIDAMVRM</sequence>
<dbReference type="OrthoDB" id="6267848at2759"/>
<name>A0A3P7LQQ2_DIBLA</name>
<dbReference type="AlphaFoldDB" id="A0A3P7LQQ2"/>